<evidence type="ECO:0000313" key="2">
    <source>
        <dbReference type="Proteomes" id="UP000503447"/>
    </source>
</evidence>
<dbReference type="EMBL" id="CP053452">
    <property type="protein sequence ID" value="QJW93095.1"/>
    <property type="molecule type" value="Genomic_DNA"/>
</dbReference>
<evidence type="ECO:0000313" key="1">
    <source>
        <dbReference type="EMBL" id="QJW93095.1"/>
    </source>
</evidence>
<dbReference type="KEGG" id="ftj:FTUN_0598"/>
<gene>
    <name evidence="1" type="ORF">FTUN_0598</name>
</gene>
<organism evidence="1 2">
    <name type="scientific">Frigoriglobus tundricola</name>
    <dbReference type="NCBI Taxonomy" id="2774151"/>
    <lineage>
        <taxon>Bacteria</taxon>
        <taxon>Pseudomonadati</taxon>
        <taxon>Planctomycetota</taxon>
        <taxon>Planctomycetia</taxon>
        <taxon>Gemmatales</taxon>
        <taxon>Gemmataceae</taxon>
        <taxon>Frigoriglobus</taxon>
    </lineage>
</organism>
<accession>A0A6M5YGF8</accession>
<proteinExistence type="predicted"/>
<dbReference type="AlphaFoldDB" id="A0A6M5YGF8"/>
<keyword evidence="2" id="KW-1185">Reference proteome</keyword>
<name>A0A6M5YGF8_9BACT</name>
<dbReference type="RefSeq" id="WP_171469361.1">
    <property type="nucleotide sequence ID" value="NZ_CP053452.2"/>
</dbReference>
<sequence>MTHIHDDLKPGSTKIVPPSISGPRTTVTLLLSVPEAATLYAELMLLGAVTRPARGTAAHLTPVVICERVEMIDRLRRKLAVALHDGGC</sequence>
<protein>
    <submittedName>
        <fullName evidence="1">Uncharacterized protein</fullName>
    </submittedName>
</protein>
<dbReference type="Proteomes" id="UP000503447">
    <property type="component" value="Chromosome"/>
</dbReference>
<reference evidence="2" key="1">
    <citation type="submission" date="2020-05" db="EMBL/GenBank/DDBJ databases">
        <title>Frigoriglobus tundricola gen. nov., sp. nov., a psychrotolerant cellulolytic planctomycete of the family Gemmataceae with two divergent copies of 16S rRNA gene.</title>
        <authorList>
            <person name="Kulichevskaya I.S."/>
            <person name="Ivanova A.A."/>
            <person name="Naumoff D.G."/>
            <person name="Beletsky A.V."/>
            <person name="Rijpstra W.I.C."/>
            <person name="Sinninghe Damste J.S."/>
            <person name="Mardanov A.V."/>
            <person name="Ravin N.V."/>
            <person name="Dedysh S.N."/>
        </authorList>
    </citation>
    <scope>NUCLEOTIDE SEQUENCE [LARGE SCALE GENOMIC DNA]</scope>
    <source>
        <strain evidence="2">PL17</strain>
    </source>
</reference>